<dbReference type="PANTHER" id="PTHR10632:SF2">
    <property type="entry name" value="SULFIDE:QUINONE OXIDOREDUCTASE, MITOCHONDRIAL"/>
    <property type="match status" value="1"/>
</dbReference>
<evidence type="ECO:0000256" key="3">
    <source>
        <dbReference type="ARBA" id="ARBA00022719"/>
    </source>
</evidence>
<accession>A0A918WIK3</accession>
<evidence type="ECO:0000313" key="9">
    <source>
        <dbReference type="Proteomes" id="UP000644507"/>
    </source>
</evidence>
<evidence type="ECO:0000256" key="6">
    <source>
        <dbReference type="ARBA" id="ARBA00023002"/>
    </source>
</evidence>
<keyword evidence="9" id="KW-1185">Reference proteome</keyword>
<feature type="domain" description="FAD/NAD(P)-binding" evidence="7">
    <location>
        <begin position="9"/>
        <end position="128"/>
    </location>
</feature>
<keyword evidence="2" id="KW-0285">Flavoprotein</keyword>
<dbReference type="InterPro" id="IPR036188">
    <property type="entry name" value="FAD/NAD-bd_sf"/>
</dbReference>
<comment type="caution">
    <text evidence="8">The sequence shown here is derived from an EMBL/GenBank/DDBJ whole genome shotgun (WGS) entry which is preliminary data.</text>
</comment>
<gene>
    <name evidence="8" type="ORF">GCM10007100_10560</name>
</gene>
<comment type="cofactor">
    <cofactor evidence="1">
        <name>FAD</name>
        <dbReference type="ChEBI" id="CHEBI:57692"/>
    </cofactor>
</comment>
<dbReference type="GO" id="GO:0070221">
    <property type="term" value="P:sulfide oxidation, using sulfide:quinone oxidoreductase"/>
    <property type="evidence" value="ECO:0007669"/>
    <property type="project" value="TreeGrafter"/>
</dbReference>
<dbReference type="GO" id="GO:0071949">
    <property type="term" value="F:FAD binding"/>
    <property type="evidence" value="ECO:0007669"/>
    <property type="project" value="TreeGrafter"/>
</dbReference>
<keyword evidence="5" id="KW-0809">Transit peptide</keyword>
<dbReference type="FunFam" id="3.50.50.60:FF:000034">
    <property type="entry name" value="sulfide:quinone oxidoreductase, mitochondrial"/>
    <property type="match status" value="1"/>
</dbReference>
<evidence type="ECO:0000256" key="1">
    <source>
        <dbReference type="ARBA" id="ARBA00001974"/>
    </source>
</evidence>
<dbReference type="PRINTS" id="PR00368">
    <property type="entry name" value="FADPNR"/>
</dbReference>
<dbReference type="PANTHER" id="PTHR10632">
    <property type="entry name" value="SULFIDE:QUINONE OXIDOREDUCTASE"/>
    <property type="match status" value="1"/>
</dbReference>
<evidence type="ECO:0000313" key="8">
    <source>
        <dbReference type="EMBL" id="GHC46784.1"/>
    </source>
</evidence>
<protein>
    <submittedName>
        <fullName evidence="8">Pyridine nucleotide-disulfide oxidoreductase</fullName>
    </submittedName>
</protein>
<dbReference type="Proteomes" id="UP000644507">
    <property type="component" value="Unassembled WGS sequence"/>
</dbReference>
<keyword evidence="3" id="KW-0874">Quinone</keyword>
<reference evidence="8" key="1">
    <citation type="journal article" date="2014" name="Int. J. Syst. Evol. Microbiol.">
        <title>Complete genome sequence of Corynebacterium casei LMG S-19264T (=DSM 44701T), isolated from a smear-ripened cheese.</title>
        <authorList>
            <consortium name="US DOE Joint Genome Institute (JGI-PGF)"/>
            <person name="Walter F."/>
            <person name="Albersmeier A."/>
            <person name="Kalinowski J."/>
            <person name="Ruckert C."/>
        </authorList>
    </citation>
    <scope>NUCLEOTIDE SEQUENCE</scope>
    <source>
        <strain evidence="8">KCTC 12988</strain>
    </source>
</reference>
<dbReference type="EMBL" id="BMXI01000003">
    <property type="protein sequence ID" value="GHC46784.1"/>
    <property type="molecule type" value="Genomic_DNA"/>
</dbReference>
<keyword evidence="4" id="KW-0274">FAD</keyword>
<name>A0A918WIK3_9BACT</name>
<dbReference type="InterPro" id="IPR015904">
    <property type="entry name" value="Sulphide_quinone_reductase"/>
</dbReference>
<dbReference type="AlphaFoldDB" id="A0A918WIK3"/>
<organism evidence="8 9">
    <name type="scientific">Roseibacillus persicicus</name>
    <dbReference type="NCBI Taxonomy" id="454148"/>
    <lineage>
        <taxon>Bacteria</taxon>
        <taxon>Pseudomonadati</taxon>
        <taxon>Verrucomicrobiota</taxon>
        <taxon>Verrucomicrobiia</taxon>
        <taxon>Verrucomicrobiales</taxon>
        <taxon>Verrucomicrobiaceae</taxon>
        <taxon>Roseibacillus</taxon>
    </lineage>
</organism>
<dbReference type="Gene3D" id="3.50.50.60">
    <property type="entry name" value="FAD/NAD(P)-binding domain"/>
    <property type="match status" value="2"/>
</dbReference>
<keyword evidence="6" id="KW-0560">Oxidoreductase</keyword>
<evidence type="ECO:0000256" key="2">
    <source>
        <dbReference type="ARBA" id="ARBA00022630"/>
    </source>
</evidence>
<evidence type="ECO:0000259" key="7">
    <source>
        <dbReference type="Pfam" id="PF07992"/>
    </source>
</evidence>
<dbReference type="GO" id="GO:0048038">
    <property type="term" value="F:quinone binding"/>
    <property type="evidence" value="ECO:0007669"/>
    <property type="project" value="UniProtKB-KW"/>
</dbReference>
<dbReference type="GO" id="GO:0070224">
    <property type="term" value="F:sulfide:quinone oxidoreductase activity"/>
    <property type="evidence" value="ECO:0007669"/>
    <property type="project" value="TreeGrafter"/>
</dbReference>
<dbReference type="Pfam" id="PF07992">
    <property type="entry name" value="Pyr_redox_2"/>
    <property type="match status" value="1"/>
</dbReference>
<dbReference type="SUPFAM" id="SSF51905">
    <property type="entry name" value="FAD/NAD(P)-binding domain"/>
    <property type="match status" value="2"/>
</dbReference>
<evidence type="ECO:0000256" key="5">
    <source>
        <dbReference type="ARBA" id="ARBA00022946"/>
    </source>
</evidence>
<reference evidence="8" key="2">
    <citation type="submission" date="2020-09" db="EMBL/GenBank/DDBJ databases">
        <authorList>
            <person name="Sun Q."/>
            <person name="Kim S."/>
        </authorList>
    </citation>
    <scope>NUCLEOTIDE SEQUENCE</scope>
    <source>
        <strain evidence="8">KCTC 12988</strain>
    </source>
</reference>
<proteinExistence type="predicted"/>
<sequence length="398" mass="44330">MLDVLMKKRLLIIGGGTAGISVAARVRRGMPEVEVTLLEPSEKHFYQPMWTLVGGGIFPKERSMRDEASVIPDGVIWKKDAAQKIDPVTKSVSTQKGDTIGYDYLVVATGLVCNWSAIPGLAESLGTKQVCSNYSYQHVDYTWDTIQNFKGGKAIFTHPSGAVKCGGAPQKIMWLAEDWWSREGTRAKMDVHFYLALPKLFAVEKYRKTLEDEVARREIHCSFEKNLISIDADKKEAVFADLKGGDEERVSYDMIHVTPPMGPPPFLKDSGLVNEEGWVAVDPSTLRHGTYSEVFALGDVSSLPTSKTGAAIRKQAPVVVANLESVMNGREPTAKYDGYTSCPIVTARGRLVLAEFDYDKTPKETFPFDQAKPRYSMYLLKKWALPAFYWHGMLKGKM</sequence>
<dbReference type="InterPro" id="IPR023753">
    <property type="entry name" value="FAD/NAD-binding_dom"/>
</dbReference>
<evidence type="ECO:0000256" key="4">
    <source>
        <dbReference type="ARBA" id="ARBA00022827"/>
    </source>
</evidence>